<evidence type="ECO:0000313" key="14">
    <source>
        <dbReference type="Proteomes" id="UP000308271"/>
    </source>
</evidence>
<dbReference type="GO" id="GO:0010468">
    <property type="term" value="P:regulation of gene expression"/>
    <property type="evidence" value="ECO:0007669"/>
    <property type="project" value="TreeGrafter"/>
</dbReference>
<dbReference type="PANTHER" id="PTHR11207:SF0">
    <property type="entry name" value="RIBONUCLEASE 3"/>
    <property type="match status" value="1"/>
</dbReference>
<accession>A0A5C4S5J1</accession>
<keyword evidence="5 9" id="KW-0540">Nuclease</keyword>
<dbReference type="Gene3D" id="1.10.1520.10">
    <property type="entry name" value="Ribonuclease III domain"/>
    <property type="match status" value="1"/>
</dbReference>
<dbReference type="AlphaFoldDB" id="A0A5C4S5J1"/>
<dbReference type="InterPro" id="IPR011907">
    <property type="entry name" value="RNase_III"/>
</dbReference>
<dbReference type="CDD" id="cd00593">
    <property type="entry name" value="RIBOc"/>
    <property type="match status" value="1"/>
</dbReference>
<evidence type="ECO:0000256" key="2">
    <source>
        <dbReference type="ARBA" id="ARBA00010183"/>
    </source>
</evidence>
<evidence type="ECO:0000256" key="3">
    <source>
        <dbReference type="ARBA" id="ARBA00022552"/>
    </source>
</evidence>
<dbReference type="InterPro" id="IPR036389">
    <property type="entry name" value="RNase_III_sf"/>
</dbReference>
<dbReference type="HAMAP" id="MF_00104">
    <property type="entry name" value="RNase_III"/>
    <property type="match status" value="1"/>
</dbReference>
<keyword evidence="7 9" id="KW-0378">Hydrolase</keyword>
<evidence type="ECO:0000313" key="13">
    <source>
        <dbReference type="EMBL" id="TNJ38714.1"/>
    </source>
</evidence>
<dbReference type="FunFam" id="1.10.1520.10:FF:000001">
    <property type="entry name" value="Ribonuclease 3"/>
    <property type="match status" value="1"/>
</dbReference>
<evidence type="ECO:0000256" key="5">
    <source>
        <dbReference type="ARBA" id="ARBA00022722"/>
    </source>
</evidence>
<dbReference type="EMBL" id="VDCH01000014">
    <property type="protein sequence ID" value="TNJ38714.1"/>
    <property type="molecule type" value="Genomic_DNA"/>
</dbReference>
<sequence>MSLPLLRTKASDDAPGSSDANRSAPLLDLQTAKHLERLTGRSCNRLIYRTALTHRSVLHDHHGADDKPESNQRLEFLGDAVLDLLISEHLFKQFPESDEGHLSSNRAKIVNRKALAAFARELQLGEHLIIGESADKQKIRDSESALADAFESLVGAIYLDQGLAGAERFITNHVIARVDLRKLAEAEYNHKSRLIEYTQSRQLPPPLYTVIAEEGAEHEKHFTIEVSCNGVALGKGTAPRKKDAEQFAAKEAMTRLETEDPFGPPAES</sequence>
<dbReference type="GO" id="GO:0005737">
    <property type="term" value="C:cytoplasm"/>
    <property type="evidence" value="ECO:0007669"/>
    <property type="project" value="UniProtKB-SubCell"/>
</dbReference>
<feature type="domain" description="RNase III" evidence="12">
    <location>
        <begin position="31"/>
        <end position="162"/>
    </location>
</feature>
<dbReference type="Proteomes" id="UP000308271">
    <property type="component" value="Unassembled WGS sequence"/>
</dbReference>
<feature type="binding site" evidence="9">
    <location>
        <position position="75"/>
    </location>
    <ligand>
        <name>Mg(2+)</name>
        <dbReference type="ChEBI" id="CHEBI:18420"/>
    </ligand>
</feature>
<keyword evidence="4 9" id="KW-0507">mRNA processing</keyword>
<dbReference type="SMART" id="SM00535">
    <property type="entry name" value="RIBOc"/>
    <property type="match status" value="1"/>
</dbReference>
<comment type="caution">
    <text evidence="13">The sequence shown here is derived from an EMBL/GenBank/DDBJ whole genome shotgun (WGS) entry which is preliminary data.</text>
</comment>
<comment type="subcellular location">
    <subcellularLocation>
        <location evidence="9">Cytoplasm</location>
    </subcellularLocation>
</comment>
<dbReference type="SMART" id="SM00358">
    <property type="entry name" value="DSRM"/>
    <property type="match status" value="1"/>
</dbReference>
<protein>
    <recommendedName>
        <fullName evidence="9">Ribonuclease 3</fullName>
        <ecNumber evidence="9">3.1.26.3</ecNumber>
    </recommendedName>
    <alternativeName>
        <fullName evidence="9">Ribonuclease III</fullName>
        <shortName evidence="9">RNase III</shortName>
    </alternativeName>
</protein>
<dbReference type="CDD" id="cd10845">
    <property type="entry name" value="DSRM_RNAse_III_family"/>
    <property type="match status" value="1"/>
</dbReference>
<keyword evidence="9" id="KW-0819">tRNA processing</keyword>
<dbReference type="InterPro" id="IPR000999">
    <property type="entry name" value="RNase_III_dom"/>
</dbReference>
<evidence type="ECO:0000256" key="1">
    <source>
        <dbReference type="ARBA" id="ARBA00000109"/>
    </source>
</evidence>
<keyword evidence="9" id="KW-0963">Cytoplasm</keyword>
<dbReference type="GO" id="GO:0006364">
    <property type="term" value="P:rRNA processing"/>
    <property type="evidence" value="ECO:0007669"/>
    <property type="project" value="UniProtKB-UniRule"/>
</dbReference>
<comment type="cofactor">
    <cofactor evidence="9">
        <name>Mg(2+)</name>
        <dbReference type="ChEBI" id="CHEBI:18420"/>
    </cofactor>
</comment>
<keyword evidence="9" id="KW-0460">Magnesium</keyword>
<feature type="active site" evidence="9">
    <location>
        <position position="79"/>
    </location>
</feature>
<keyword evidence="9" id="KW-0699">rRNA-binding</keyword>
<feature type="binding site" evidence="9">
    <location>
        <position position="151"/>
    </location>
    <ligand>
        <name>Mg(2+)</name>
        <dbReference type="ChEBI" id="CHEBI:18420"/>
    </ligand>
</feature>
<dbReference type="Pfam" id="PF00035">
    <property type="entry name" value="dsrm"/>
    <property type="match status" value="1"/>
</dbReference>
<dbReference type="SUPFAM" id="SSF69065">
    <property type="entry name" value="RNase III domain-like"/>
    <property type="match status" value="1"/>
</dbReference>
<dbReference type="GO" id="GO:0006397">
    <property type="term" value="P:mRNA processing"/>
    <property type="evidence" value="ECO:0007669"/>
    <property type="project" value="UniProtKB-UniRule"/>
</dbReference>
<evidence type="ECO:0000256" key="10">
    <source>
        <dbReference type="SAM" id="MobiDB-lite"/>
    </source>
</evidence>
<gene>
    <name evidence="9 13" type="primary">rnc</name>
    <name evidence="13" type="ORF">FGF66_07635</name>
</gene>
<name>A0A5C4S5J1_CHLTI</name>
<feature type="active site" evidence="9">
    <location>
        <position position="151"/>
    </location>
</feature>
<keyword evidence="3 9" id="KW-0698">rRNA processing</keyword>
<dbReference type="GO" id="GO:0003725">
    <property type="term" value="F:double-stranded RNA binding"/>
    <property type="evidence" value="ECO:0007669"/>
    <property type="project" value="TreeGrafter"/>
</dbReference>
<feature type="domain" description="DRBM" evidence="11">
    <location>
        <begin position="189"/>
        <end position="258"/>
    </location>
</feature>
<feature type="region of interest" description="Disordered" evidence="10">
    <location>
        <begin position="1"/>
        <end position="25"/>
    </location>
</feature>
<dbReference type="PROSITE" id="PS50137">
    <property type="entry name" value="DS_RBD"/>
    <property type="match status" value="1"/>
</dbReference>
<comment type="catalytic activity">
    <reaction evidence="1 9">
        <text>Endonucleolytic cleavage to 5'-phosphomonoester.</text>
        <dbReference type="EC" id="3.1.26.3"/>
    </reaction>
</comment>
<dbReference type="InterPro" id="IPR014720">
    <property type="entry name" value="dsRBD_dom"/>
</dbReference>
<organism evidence="13 14">
    <name type="scientific">Chlorobaculum thiosulfatiphilum</name>
    <name type="common">Chlorobium limicola f.sp. thiosulfatophilum</name>
    <dbReference type="NCBI Taxonomy" id="115852"/>
    <lineage>
        <taxon>Bacteria</taxon>
        <taxon>Pseudomonadati</taxon>
        <taxon>Chlorobiota</taxon>
        <taxon>Chlorobiia</taxon>
        <taxon>Chlorobiales</taxon>
        <taxon>Chlorobiaceae</taxon>
        <taxon>Chlorobaculum</taxon>
    </lineage>
</organism>
<dbReference type="SUPFAM" id="SSF54768">
    <property type="entry name" value="dsRNA-binding domain-like"/>
    <property type="match status" value="1"/>
</dbReference>
<dbReference type="Gene3D" id="3.30.160.20">
    <property type="match status" value="1"/>
</dbReference>
<evidence type="ECO:0000256" key="6">
    <source>
        <dbReference type="ARBA" id="ARBA00022759"/>
    </source>
</evidence>
<dbReference type="PANTHER" id="PTHR11207">
    <property type="entry name" value="RIBONUCLEASE III"/>
    <property type="match status" value="1"/>
</dbReference>
<dbReference type="GO" id="GO:0019843">
    <property type="term" value="F:rRNA binding"/>
    <property type="evidence" value="ECO:0007669"/>
    <property type="project" value="UniProtKB-KW"/>
</dbReference>
<proteinExistence type="inferred from homology"/>
<comment type="function">
    <text evidence="9">Digests double-stranded RNA. Involved in the processing of primary rRNA transcript to yield the immediate precursors to the large and small rRNAs (23S and 16S). Processes some mRNAs, and tRNAs when they are encoded in the rRNA operon. Processes pre-crRNA and tracrRNA of type II CRISPR loci if present in the organism.</text>
</comment>
<keyword evidence="8 9" id="KW-0694">RNA-binding</keyword>
<dbReference type="NCBIfam" id="TIGR02191">
    <property type="entry name" value="RNaseIII"/>
    <property type="match status" value="1"/>
</dbReference>
<dbReference type="EC" id="3.1.26.3" evidence="9"/>
<comment type="subunit">
    <text evidence="9">Homodimer.</text>
</comment>
<dbReference type="GO" id="GO:0008033">
    <property type="term" value="P:tRNA processing"/>
    <property type="evidence" value="ECO:0007669"/>
    <property type="project" value="UniProtKB-KW"/>
</dbReference>
<dbReference type="OrthoDB" id="9805026at2"/>
<dbReference type="GO" id="GO:0004525">
    <property type="term" value="F:ribonuclease III activity"/>
    <property type="evidence" value="ECO:0007669"/>
    <property type="project" value="UniProtKB-UniRule"/>
</dbReference>
<dbReference type="PROSITE" id="PS00517">
    <property type="entry name" value="RNASE_3_1"/>
    <property type="match status" value="1"/>
</dbReference>
<reference evidence="13 14" key="1">
    <citation type="submission" date="2019-05" db="EMBL/GenBank/DDBJ databases">
        <title>Draft Whole-Genome sequence of the green sulfur bacterium Chlorobaculum thiosulfatiphilum DSM 249.</title>
        <authorList>
            <person name="Meyer T.E."/>
            <person name="Kyndt J.A."/>
        </authorList>
    </citation>
    <scope>NUCLEOTIDE SEQUENCE [LARGE SCALE GENOMIC DNA]</scope>
    <source>
        <strain evidence="13 14">DSM 249</strain>
    </source>
</reference>
<evidence type="ECO:0000256" key="9">
    <source>
        <dbReference type="HAMAP-Rule" id="MF_00104"/>
    </source>
</evidence>
<keyword evidence="6 9" id="KW-0255">Endonuclease</keyword>
<evidence type="ECO:0000256" key="8">
    <source>
        <dbReference type="ARBA" id="ARBA00022884"/>
    </source>
</evidence>
<dbReference type="GO" id="GO:0046872">
    <property type="term" value="F:metal ion binding"/>
    <property type="evidence" value="ECO:0007669"/>
    <property type="project" value="UniProtKB-KW"/>
</dbReference>
<keyword evidence="14" id="KW-1185">Reference proteome</keyword>
<feature type="binding site" evidence="9">
    <location>
        <position position="148"/>
    </location>
    <ligand>
        <name>Mg(2+)</name>
        <dbReference type="ChEBI" id="CHEBI:18420"/>
    </ligand>
</feature>
<evidence type="ECO:0000259" key="12">
    <source>
        <dbReference type="PROSITE" id="PS50142"/>
    </source>
</evidence>
<dbReference type="Pfam" id="PF14622">
    <property type="entry name" value="Ribonucleas_3_3"/>
    <property type="match status" value="1"/>
</dbReference>
<evidence type="ECO:0000259" key="11">
    <source>
        <dbReference type="PROSITE" id="PS50137"/>
    </source>
</evidence>
<evidence type="ECO:0000256" key="7">
    <source>
        <dbReference type="ARBA" id="ARBA00022801"/>
    </source>
</evidence>
<keyword evidence="9" id="KW-0479">Metal-binding</keyword>
<comment type="similarity">
    <text evidence="2">Belongs to the ribonuclease III family.</text>
</comment>
<dbReference type="PROSITE" id="PS50142">
    <property type="entry name" value="RNASE_3_2"/>
    <property type="match status" value="1"/>
</dbReference>
<evidence type="ECO:0000256" key="4">
    <source>
        <dbReference type="ARBA" id="ARBA00022664"/>
    </source>
</evidence>